<dbReference type="AlphaFoldDB" id="A0A7G9WB78"/>
<protein>
    <submittedName>
        <fullName evidence="7">ABC transporter permease</fullName>
    </submittedName>
</protein>
<evidence type="ECO:0000313" key="8">
    <source>
        <dbReference type="Proteomes" id="UP000516160"/>
    </source>
</evidence>
<feature type="transmembrane region" description="Helical" evidence="6">
    <location>
        <begin position="302"/>
        <end position="320"/>
    </location>
</feature>
<dbReference type="InterPro" id="IPR051449">
    <property type="entry name" value="ABC-2_transporter_component"/>
</dbReference>
<evidence type="ECO:0000256" key="1">
    <source>
        <dbReference type="ARBA" id="ARBA00004651"/>
    </source>
</evidence>
<evidence type="ECO:0000256" key="2">
    <source>
        <dbReference type="ARBA" id="ARBA00022475"/>
    </source>
</evidence>
<dbReference type="PANTHER" id="PTHR30294">
    <property type="entry name" value="MEMBRANE COMPONENT OF ABC TRANSPORTER YHHJ-RELATED"/>
    <property type="match status" value="1"/>
</dbReference>
<gene>
    <name evidence="7" type="ORF">HYG86_14780</name>
</gene>
<feature type="transmembrane region" description="Helical" evidence="6">
    <location>
        <begin position="357"/>
        <end position="379"/>
    </location>
</feature>
<dbReference type="RefSeq" id="WP_213166339.1">
    <property type="nucleotide sequence ID" value="NZ_CP058559.1"/>
</dbReference>
<keyword evidence="3 6" id="KW-0812">Transmembrane</keyword>
<reference evidence="7 8" key="1">
    <citation type="submission" date="2020-07" db="EMBL/GenBank/DDBJ databases">
        <title>Alkalicella. sp. LB2 genome.</title>
        <authorList>
            <person name="Postec A."/>
            <person name="Quemeneur M."/>
        </authorList>
    </citation>
    <scope>NUCLEOTIDE SEQUENCE [LARGE SCALE GENOMIC DNA]</scope>
    <source>
        <strain evidence="7 8">LB2</strain>
    </source>
</reference>
<comment type="subcellular location">
    <subcellularLocation>
        <location evidence="1">Cell membrane</location>
        <topology evidence="1">Multi-pass membrane protein</topology>
    </subcellularLocation>
</comment>
<dbReference type="GO" id="GO:0140359">
    <property type="term" value="F:ABC-type transporter activity"/>
    <property type="evidence" value="ECO:0007669"/>
    <property type="project" value="InterPro"/>
</dbReference>
<sequence>MQAFKAFYKIVPRKFLVVFMIYTLIFVGIMAFFSYSESKQTEDAFELSKVRVSVINHDNSPLANELEAYINGIARPVDIKTDEESIKDALFFRETEFIVTIPEGFQNSFSSPDPKKINTMSVPDSTSSHYARTIIDKYLNAARLYFEAFPEMSIEEINERVLGDISQEANVSFLHQAASKTVTNLNGYFNFLSYILIAMLISMVGRVMLIFNDKQIKMRNYCAPVTSKSYSFQLLAGNLSIAIVIWLIFVGLPFFIFSNSINQVSTLMFVANSFVLTILCLCISFFVASFATKKSIDPIANCFSLGLSFLAGSFVPQALLSDTLKTLGNFNPIFWYVKVNNTIGDLTIINQSTLKPIFYGILVQLAFSFAFLAIALVIIKQKKHAL</sequence>
<feature type="transmembrane region" description="Helical" evidence="6">
    <location>
        <begin position="15"/>
        <end position="35"/>
    </location>
</feature>
<dbReference type="Gene3D" id="3.40.1710.10">
    <property type="entry name" value="abc type-2 transporter like domain"/>
    <property type="match status" value="1"/>
</dbReference>
<keyword evidence="2" id="KW-1003">Cell membrane</keyword>
<feature type="transmembrane region" description="Helical" evidence="6">
    <location>
        <begin position="191"/>
        <end position="211"/>
    </location>
</feature>
<feature type="transmembrane region" description="Helical" evidence="6">
    <location>
        <begin position="232"/>
        <end position="257"/>
    </location>
</feature>
<dbReference type="KEGG" id="acae:HYG86_14780"/>
<evidence type="ECO:0000256" key="4">
    <source>
        <dbReference type="ARBA" id="ARBA00022989"/>
    </source>
</evidence>
<evidence type="ECO:0000313" key="7">
    <source>
        <dbReference type="EMBL" id="QNO15940.1"/>
    </source>
</evidence>
<name>A0A7G9WB78_ALKCA</name>
<proteinExistence type="predicted"/>
<keyword evidence="4 6" id="KW-1133">Transmembrane helix</keyword>
<evidence type="ECO:0000256" key="3">
    <source>
        <dbReference type="ARBA" id="ARBA00022692"/>
    </source>
</evidence>
<keyword evidence="8" id="KW-1185">Reference proteome</keyword>
<dbReference type="GO" id="GO:0005886">
    <property type="term" value="C:plasma membrane"/>
    <property type="evidence" value="ECO:0007669"/>
    <property type="project" value="UniProtKB-SubCell"/>
</dbReference>
<feature type="transmembrane region" description="Helical" evidence="6">
    <location>
        <begin position="269"/>
        <end position="290"/>
    </location>
</feature>
<accession>A0A7G9WB78</accession>
<dbReference type="EMBL" id="CP058559">
    <property type="protein sequence ID" value="QNO15940.1"/>
    <property type="molecule type" value="Genomic_DNA"/>
</dbReference>
<dbReference type="Proteomes" id="UP000516160">
    <property type="component" value="Chromosome"/>
</dbReference>
<dbReference type="PANTHER" id="PTHR30294:SF29">
    <property type="entry name" value="MULTIDRUG ABC TRANSPORTER PERMEASE YBHS-RELATED"/>
    <property type="match status" value="1"/>
</dbReference>
<evidence type="ECO:0000256" key="6">
    <source>
        <dbReference type="SAM" id="Phobius"/>
    </source>
</evidence>
<keyword evidence="5 6" id="KW-0472">Membrane</keyword>
<evidence type="ECO:0000256" key="5">
    <source>
        <dbReference type="ARBA" id="ARBA00023136"/>
    </source>
</evidence>
<organism evidence="7 8">
    <name type="scientific">Alkalicella caledoniensis</name>
    <dbReference type="NCBI Taxonomy" id="2731377"/>
    <lineage>
        <taxon>Bacteria</taxon>
        <taxon>Bacillati</taxon>
        <taxon>Bacillota</taxon>
        <taxon>Clostridia</taxon>
        <taxon>Eubacteriales</taxon>
        <taxon>Proteinivoracaceae</taxon>
        <taxon>Alkalicella</taxon>
    </lineage>
</organism>